<evidence type="ECO:0000313" key="12">
    <source>
        <dbReference type="EMBL" id="CAB1128766.1"/>
    </source>
</evidence>
<feature type="region of interest" description="Disordered" evidence="10">
    <location>
        <begin position="1"/>
        <end position="32"/>
    </location>
</feature>
<sequence>MQDKNQRPGDGSREGQGAGFPAPAADTEVSAEVAAPPAGARVAAVVPAYNEAEHIGAVLAVLRAVPELSEVIVVSDGSTDNTAEVARAYGARVVELPENLGKGAAMKAGAEEARADVIVFLDADLVGLTPAHVRDLLAPVLAGETDATVGIFEGGRPSTDLAQAMAPFLSGQRAVRREIMARVDHLDEARFGVELKLHRQLKRMGKEPRAVILKDVTQVLKEEKMGLVKGFAARMRMYWEILREIPRM</sequence>
<dbReference type="GO" id="GO:0016757">
    <property type="term" value="F:glycosyltransferase activity"/>
    <property type="evidence" value="ECO:0007669"/>
    <property type="project" value="UniProtKB-KW"/>
</dbReference>
<dbReference type="InterPro" id="IPR001173">
    <property type="entry name" value="Glyco_trans_2-like"/>
</dbReference>
<evidence type="ECO:0000313" key="13">
    <source>
        <dbReference type="Proteomes" id="UP000503399"/>
    </source>
</evidence>
<proteinExistence type="inferred from homology"/>
<gene>
    <name evidence="12" type="ORF">R50_1260</name>
</gene>
<accession>A0A6F8ZGK4</accession>
<comment type="catalytic activity">
    <reaction evidence="9">
        <text>an NDP-alpha-D-glucose + (2R)-3-phosphoglycerate = (2R)-2-O-(alpha-D-glucopyranosyl)-3-phospho-glycerate + a ribonucleoside 5'-diphosphate + H(+)</text>
        <dbReference type="Rhea" id="RHEA:47244"/>
        <dbReference type="ChEBI" id="CHEBI:15378"/>
        <dbReference type="ChEBI" id="CHEBI:57930"/>
        <dbReference type="ChEBI" id="CHEBI:58272"/>
        <dbReference type="ChEBI" id="CHEBI:62600"/>
        <dbReference type="ChEBI" id="CHEBI:76533"/>
        <dbReference type="EC" id="2.4.1.266"/>
    </reaction>
    <physiologicalReaction direction="left-to-right" evidence="9">
        <dbReference type="Rhea" id="RHEA:47245"/>
    </physiologicalReaction>
</comment>
<dbReference type="InterPro" id="IPR029044">
    <property type="entry name" value="Nucleotide-diphossugar_trans"/>
</dbReference>
<evidence type="ECO:0000256" key="2">
    <source>
        <dbReference type="ARBA" id="ARBA00006739"/>
    </source>
</evidence>
<dbReference type="AlphaFoldDB" id="A0A6F8ZGK4"/>
<dbReference type="EC" id="2.4.1.266" evidence="6"/>
<comment type="cofactor">
    <cofactor evidence="1">
        <name>Mg(2+)</name>
        <dbReference type="ChEBI" id="CHEBI:18420"/>
    </cofactor>
</comment>
<reference evidence="12 13" key="1">
    <citation type="submission" date="2020-02" db="EMBL/GenBank/DDBJ databases">
        <authorList>
            <person name="Hogendoorn C."/>
        </authorList>
    </citation>
    <scope>NUCLEOTIDE SEQUENCE [LARGE SCALE GENOMIC DNA]</scope>
    <source>
        <strain evidence="12">R501</strain>
    </source>
</reference>
<keyword evidence="13" id="KW-1185">Reference proteome</keyword>
<evidence type="ECO:0000256" key="4">
    <source>
        <dbReference type="ARBA" id="ARBA00022679"/>
    </source>
</evidence>
<evidence type="ECO:0000256" key="7">
    <source>
        <dbReference type="ARBA" id="ARBA00040894"/>
    </source>
</evidence>
<feature type="compositionally biased region" description="Basic and acidic residues" evidence="10">
    <location>
        <begin position="1"/>
        <end position="13"/>
    </location>
</feature>
<name>A0A6F8ZGK4_9FIRM</name>
<keyword evidence="5" id="KW-0460">Magnesium</keyword>
<dbReference type="SUPFAM" id="SSF53448">
    <property type="entry name" value="Nucleotide-diphospho-sugar transferases"/>
    <property type="match status" value="1"/>
</dbReference>
<keyword evidence="3" id="KW-0328">Glycosyltransferase</keyword>
<comment type="catalytic activity">
    <reaction evidence="8">
        <text>(2R)-3-phosphoglycerate + UDP-alpha-D-glucose = (2R)-2-O-(alpha-D-glucopyranosyl)-3-phospho-glycerate + UDP + H(+)</text>
        <dbReference type="Rhea" id="RHEA:31319"/>
        <dbReference type="ChEBI" id="CHEBI:15378"/>
        <dbReference type="ChEBI" id="CHEBI:58223"/>
        <dbReference type="ChEBI" id="CHEBI:58272"/>
        <dbReference type="ChEBI" id="CHEBI:58885"/>
        <dbReference type="ChEBI" id="CHEBI:62600"/>
        <dbReference type="EC" id="2.4.1.266"/>
    </reaction>
    <physiologicalReaction direction="left-to-right" evidence="8">
        <dbReference type="Rhea" id="RHEA:31320"/>
    </physiologicalReaction>
</comment>
<evidence type="ECO:0000256" key="5">
    <source>
        <dbReference type="ARBA" id="ARBA00022842"/>
    </source>
</evidence>
<dbReference type="Pfam" id="PF00535">
    <property type="entry name" value="Glycos_transf_2"/>
    <property type="match status" value="1"/>
</dbReference>
<evidence type="ECO:0000256" key="6">
    <source>
        <dbReference type="ARBA" id="ARBA00039022"/>
    </source>
</evidence>
<organism evidence="12 13">
    <name type="scientific">Candidatus Hydrogenisulfobacillus filiaventi</name>
    <dbReference type="NCBI Taxonomy" id="2707344"/>
    <lineage>
        <taxon>Bacteria</taxon>
        <taxon>Bacillati</taxon>
        <taxon>Bacillota</taxon>
        <taxon>Clostridia</taxon>
        <taxon>Eubacteriales</taxon>
        <taxon>Clostridiales Family XVII. Incertae Sedis</taxon>
        <taxon>Candidatus Hydrogenisulfobacillus</taxon>
    </lineage>
</organism>
<dbReference type="Proteomes" id="UP000503399">
    <property type="component" value="Chromosome"/>
</dbReference>
<evidence type="ECO:0000256" key="8">
    <source>
        <dbReference type="ARBA" id="ARBA00048689"/>
    </source>
</evidence>
<evidence type="ECO:0000256" key="3">
    <source>
        <dbReference type="ARBA" id="ARBA00022676"/>
    </source>
</evidence>
<comment type="similarity">
    <text evidence="2">Belongs to the glycosyltransferase 2 family.</text>
</comment>
<keyword evidence="4" id="KW-0808">Transferase</keyword>
<dbReference type="PANTHER" id="PTHR48090:SF10">
    <property type="entry name" value="GLUCOSYL-3-PHOSPHOGLYCERATE SYNTHASE"/>
    <property type="match status" value="1"/>
</dbReference>
<dbReference type="PANTHER" id="PTHR48090">
    <property type="entry name" value="UNDECAPRENYL-PHOSPHATE 4-DEOXY-4-FORMAMIDO-L-ARABINOSE TRANSFERASE-RELATED"/>
    <property type="match status" value="1"/>
</dbReference>
<evidence type="ECO:0000256" key="9">
    <source>
        <dbReference type="ARBA" id="ARBA00048997"/>
    </source>
</evidence>
<dbReference type="CDD" id="cd04179">
    <property type="entry name" value="DPM_DPG-synthase_like"/>
    <property type="match status" value="1"/>
</dbReference>
<dbReference type="Gene3D" id="3.90.550.10">
    <property type="entry name" value="Spore Coat Polysaccharide Biosynthesis Protein SpsA, Chain A"/>
    <property type="match status" value="1"/>
</dbReference>
<dbReference type="InterPro" id="IPR050256">
    <property type="entry name" value="Glycosyltransferase_2"/>
</dbReference>
<evidence type="ECO:0000256" key="1">
    <source>
        <dbReference type="ARBA" id="ARBA00001946"/>
    </source>
</evidence>
<feature type="domain" description="Glycosyltransferase 2-like" evidence="11">
    <location>
        <begin position="45"/>
        <end position="161"/>
    </location>
</feature>
<protein>
    <recommendedName>
        <fullName evidence="7">Glucosyl-3-phosphoglycerate synthase</fullName>
        <ecNumber evidence="6">2.4.1.266</ecNumber>
    </recommendedName>
</protein>
<evidence type="ECO:0000259" key="11">
    <source>
        <dbReference type="Pfam" id="PF00535"/>
    </source>
</evidence>
<dbReference type="EMBL" id="LR778114">
    <property type="protein sequence ID" value="CAB1128766.1"/>
    <property type="molecule type" value="Genomic_DNA"/>
</dbReference>
<evidence type="ECO:0000256" key="10">
    <source>
        <dbReference type="SAM" id="MobiDB-lite"/>
    </source>
</evidence>
<dbReference type="KEGG" id="hfv:R50_1260"/>